<dbReference type="NCBIfam" id="TIGR02471">
    <property type="entry name" value="sucr_syn_bact_C"/>
    <property type="match status" value="1"/>
</dbReference>
<dbReference type="InterPro" id="IPR036412">
    <property type="entry name" value="HAD-like_sf"/>
</dbReference>
<evidence type="ECO:0000259" key="7">
    <source>
        <dbReference type="Pfam" id="PF05116"/>
    </source>
</evidence>
<dbReference type="Gene3D" id="3.40.50.2000">
    <property type="entry name" value="Glycogen Phosphorylase B"/>
    <property type="match status" value="2"/>
</dbReference>
<dbReference type="GO" id="GO:0046524">
    <property type="term" value="F:sucrose-phosphate synthase activity"/>
    <property type="evidence" value="ECO:0007669"/>
    <property type="project" value="UniProtKB-EC"/>
</dbReference>
<evidence type="ECO:0000313" key="9">
    <source>
        <dbReference type="EMBL" id="OLP08246.1"/>
    </source>
</evidence>
<dbReference type="InterPro" id="IPR044161">
    <property type="entry name" value="SPS"/>
</dbReference>
<evidence type="ECO:0000256" key="1">
    <source>
        <dbReference type="ARBA" id="ARBA00006530"/>
    </source>
</evidence>
<evidence type="ECO:0000256" key="3">
    <source>
        <dbReference type="ARBA" id="ARBA00022676"/>
    </source>
</evidence>
<dbReference type="EMBL" id="MSYM01000005">
    <property type="protein sequence ID" value="OLP08246.1"/>
    <property type="molecule type" value="Genomic_DNA"/>
</dbReference>
<dbReference type="InterPro" id="IPR012821">
    <property type="entry name" value="Sucrose_P_synth_Pase-like_dom"/>
</dbReference>
<dbReference type="InterPro" id="IPR012822">
    <property type="entry name" value="SucroseP_synth_GlycoTrfase_dom"/>
</dbReference>
<dbReference type="PANTHER" id="PTHR46039">
    <property type="entry name" value="SUCROSE-PHOSPHATE SYNTHASE 3-RELATED"/>
    <property type="match status" value="1"/>
</dbReference>
<feature type="domain" description="Sucrose phosphatase-like" evidence="7">
    <location>
        <begin position="483"/>
        <end position="719"/>
    </location>
</feature>
<keyword evidence="10" id="KW-1185">Reference proteome</keyword>
<organism evidence="9 10">
    <name type="scientific">Rhodoferax antarcticus ANT.BR</name>
    <dbReference type="NCBI Taxonomy" id="1111071"/>
    <lineage>
        <taxon>Bacteria</taxon>
        <taxon>Pseudomonadati</taxon>
        <taxon>Pseudomonadota</taxon>
        <taxon>Betaproteobacteria</taxon>
        <taxon>Burkholderiales</taxon>
        <taxon>Comamonadaceae</taxon>
        <taxon>Rhodoferax</taxon>
    </lineage>
</organism>
<evidence type="ECO:0000259" key="6">
    <source>
        <dbReference type="Pfam" id="PF00534"/>
    </source>
</evidence>
<keyword evidence="3 9" id="KW-0328">Glycosyltransferase</keyword>
<dbReference type="EC" id="2.4.1.14" evidence="2"/>
<keyword evidence="4 9" id="KW-0808">Transferase</keyword>
<dbReference type="InterPro" id="IPR023214">
    <property type="entry name" value="HAD_sf"/>
</dbReference>
<dbReference type="Gene3D" id="3.40.50.1000">
    <property type="entry name" value="HAD superfamily/HAD-like"/>
    <property type="match status" value="1"/>
</dbReference>
<sequence length="720" mass="79658">MPRTQLPVDNSPQPVEKSGFFIALLSLHGLIRGHELELGRDADTGGQTKYVVELAKALGEREDVRQVVLLTRKVVDPRVSPDYAEDIEVLSDKVQIVRIACGEPGYLRKELLWDSLDAFCDNTLAYFQKTTGLPDILHSHYADAGYVGARLSRQTGVPLVHTGHSLGRGKRKQLLASGVDPAELEQTYQISRRIDVEEDTLSVAVRVITSTRQEVEQQYAMYDFYQPERMRVVPPGTDLQAFHPPVPKAQRRPPAIAKELERFLRDPSKPIILALARPDPKKNLIRLVQAYGESEALQAAANLVLIAGNREDVADDKAVSGQVHGELLLAIDKYDLYGKVAYPKHHLPADVADLYRLGAATGGVFVNPALTEPFGLTLIEAAACGLPTVATQDGGPVEILANCCNGYLIDPLDSQDMTTKLLHVLEDRLNWQRMSKKGIEGVRKHYSWEAHVARYLEVIRPLAEKTEPMATFTKGRKPSRFRQRALFTSLDLNLTGDAASLAVLIQRIQSERKSLLFGVATGRHLDDALGELRRHGIPEPDVLITHQGTQIHYAPGLNRDTAWEQHIEHHWNPAEVRRLLAGYPGLTPQSREQQSRLKISYIVDPTVADVAAIRQTLLRGEQDVNVVFSFGQFLDVIPTRASKGLAVRWCAGRLGFQLDRTLVAGVTAADADMLRGNTLGAVITSQHPDELAGMSGADNIYYSHSQFADGILESMAHYGF</sequence>
<dbReference type="Pfam" id="PF13579">
    <property type="entry name" value="Glyco_trans_4_4"/>
    <property type="match status" value="1"/>
</dbReference>
<protein>
    <recommendedName>
        <fullName evidence="2">sucrose-phosphate synthase</fullName>
        <ecNumber evidence="2">2.4.1.14</ecNumber>
    </recommendedName>
</protein>
<gene>
    <name evidence="9" type="ORF">BLL52_0534</name>
</gene>
<proteinExistence type="inferred from homology"/>
<dbReference type="AlphaFoldDB" id="A0A1Q8YJN4"/>
<feature type="domain" description="Glycosyltransferase subfamily 4-like N-terminal" evidence="8">
    <location>
        <begin position="45"/>
        <end position="236"/>
    </location>
</feature>
<feature type="domain" description="Glycosyl transferase family 1" evidence="6">
    <location>
        <begin position="262"/>
        <end position="439"/>
    </location>
</feature>
<comment type="caution">
    <text evidence="9">The sequence shown here is derived from an EMBL/GenBank/DDBJ whole genome shotgun (WGS) entry which is preliminary data.</text>
</comment>
<comment type="similarity">
    <text evidence="1">Belongs to the glycosyltransferase 1 family.</text>
</comment>
<dbReference type="Gene3D" id="3.90.1070.10">
    <property type="match status" value="1"/>
</dbReference>
<dbReference type="SUPFAM" id="SSF56784">
    <property type="entry name" value="HAD-like"/>
    <property type="match status" value="1"/>
</dbReference>
<dbReference type="Pfam" id="PF00534">
    <property type="entry name" value="Glycos_transf_1"/>
    <property type="match status" value="1"/>
</dbReference>
<dbReference type="InterPro" id="IPR006380">
    <property type="entry name" value="SPP-like_dom"/>
</dbReference>
<evidence type="ECO:0000259" key="8">
    <source>
        <dbReference type="Pfam" id="PF13579"/>
    </source>
</evidence>
<name>A0A1Q8YJN4_9BURK</name>
<evidence type="ECO:0000256" key="2">
    <source>
        <dbReference type="ARBA" id="ARBA00012536"/>
    </source>
</evidence>
<evidence type="ECO:0000256" key="4">
    <source>
        <dbReference type="ARBA" id="ARBA00022679"/>
    </source>
</evidence>
<dbReference type="InterPro" id="IPR001296">
    <property type="entry name" value="Glyco_trans_1"/>
</dbReference>
<dbReference type="STRING" id="81479.RA876_16685"/>
<dbReference type="PANTHER" id="PTHR46039:SF5">
    <property type="entry name" value="SUCROSE-PHOSPHATE SYNTHASE 3-RELATED"/>
    <property type="match status" value="1"/>
</dbReference>
<dbReference type="Proteomes" id="UP000185911">
    <property type="component" value="Unassembled WGS sequence"/>
</dbReference>
<evidence type="ECO:0000313" key="10">
    <source>
        <dbReference type="Proteomes" id="UP000185911"/>
    </source>
</evidence>
<dbReference type="InterPro" id="IPR028098">
    <property type="entry name" value="Glyco_trans_4-like_N"/>
</dbReference>
<reference evidence="9 10" key="1">
    <citation type="submission" date="2017-01" db="EMBL/GenBank/DDBJ databases">
        <title>Genome sequence of Rhodoferax antarcticus ANT.BR, a psychrophilic purple nonsulfur bacterium from an Antarctic microbial mat.</title>
        <authorList>
            <person name="Baker J."/>
            <person name="Riester C."/>
            <person name="Skinner B."/>
            <person name="Newell A."/>
            <person name="Swingley W."/>
            <person name="Madigan M."/>
            <person name="Jung D."/>
            <person name="Asao M."/>
            <person name="Chen M."/>
            <person name="Loughlin P."/>
            <person name="Pan H."/>
            <person name="Lin S."/>
            <person name="Li N."/>
            <person name="Shaw J."/>
            <person name="Prado M."/>
            <person name="Sherman C."/>
            <person name="Li X."/>
            <person name="Tang J."/>
            <person name="Blankenship R."/>
            <person name="Zhao T."/>
            <person name="Touchman J."/>
            <person name="Sattley M."/>
        </authorList>
    </citation>
    <scope>NUCLEOTIDE SEQUENCE [LARGE SCALE GENOMIC DNA]</scope>
    <source>
        <strain evidence="9 10">ANT.BR</strain>
    </source>
</reference>
<evidence type="ECO:0000256" key="5">
    <source>
        <dbReference type="ARBA" id="ARBA00047471"/>
    </source>
</evidence>
<dbReference type="NCBIfam" id="TIGR02472">
    <property type="entry name" value="sucr_P_syn_N"/>
    <property type="match status" value="1"/>
</dbReference>
<dbReference type="SUPFAM" id="SSF53756">
    <property type="entry name" value="UDP-Glycosyltransferase/glycogen phosphorylase"/>
    <property type="match status" value="1"/>
</dbReference>
<accession>A0A1Q8YJN4</accession>
<dbReference type="Pfam" id="PF05116">
    <property type="entry name" value="S6PP"/>
    <property type="match status" value="1"/>
</dbReference>
<comment type="catalytic activity">
    <reaction evidence="5">
        <text>beta-D-fructose 6-phosphate + UDP-alpha-D-glucose = sucrose 6(F)-phosphate + UDP + H(+)</text>
        <dbReference type="Rhea" id="RHEA:22172"/>
        <dbReference type="ChEBI" id="CHEBI:15378"/>
        <dbReference type="ChEBI" id="CHEBI:57634"/>
        <dbReference type="ChEBI" id="CHEBI:57723"/>
        <dbReference type="ChEBI" id="CHEBI:58223"/>
        <dbReference type="ChEBI" id="CHEBI:58885"/>
        <dbReference type="EC" id="2.4.1.14"/>
    </reaction>
</comment>
<dbReference type="RefSeq" id="WP_075585125.1">
    <property type="nucleotide sequence ID" value="NZ_MSYM01000005.1"/>
</dbReference>